<reference evidence="2" key="1">
    <citation type="journal article" date="2019" name="Int. J. Syst. Evol. Microbiol.">
        <title>The Global Catalogue of Microorganisms (GCM) 10K type strain sequencing project: providing services to taxonomists for standard genome sequencing and annotation.</title>
        <authorList>
            <consortium name="The Broad Institute Genomics Platform"/>
            <consortium name="The Broad Institute Genome Sequencing Center for Infectious Disease"/>
            <person name="Wu L."/>
            <person name="Ma J."/>
        </authorList>
    </citation>
    <scope>NUCLEOTIDE SEQUENCE [LARGE SCALE GENOMIC DNA]</scope>
    <source>
        <strain evidence="2">JCM 17923</strain>
    </source>
</reference>
<protein>
    <submittedName>
        <fullName evidence="1">Uncharacterized protein</fullName>
    </submittedName>
</protein>
<gene>
    <name evidence="1" type="ORF">GCM10023185_16970</name>
</gene>
<accession>A0ABP8IAN2</accession>
<name>A0ABP8IAN2_9BACT</name>
<dbReference type="PROSITE" id="PS51257">
    <property type="entry name" value="PROKAR_LIPOPROTEIN"/>
    <property type="match status" value="1"/>
</dbReference>
<comment type="caution">
    <text evidence="1">The sequence shown here is derived from an EMBL/GenBank/DDBJ whole genome shotgun (WGS) entry which is preliminary data.</text>
</comment>
<evidence type="ECO:0000313" key="1">
    <source>
        <dbReference type="EMBL" id="GAA4354801.1"/>
    </source>
</evidence>
<dbReference type="EMBL" id="BAABGZ010000017">
    <property type="protein sequence ID" value="GAA4354801.1"/>
    <property type="molecule type" value="Genomic_DNA"/>
</dbReference>
<keyword evidence="2" id="KW-1185">Reference proteome</keyword>
<evidence type="ECO:0000313" key="2">
    <source>
        <dbReference type="Proteomes" id="UP001501153"/>
    </source>
</evidence>
<dbReference type="Proteomes" id="UP001501153">
    <property type="component" value="Unassembled WGS sequence"/>
</dbReference>
<organism evidence="1 2">
    <name type="scientific">Hymenobacter saemangeumensis</name>
    <dbReference type="NCBI Taxonomy" id="1084522"/>
    <lineage>
        <taxon>Bacteria</taxon>
        <taxon>Pseudomonadati</taxon>
        <taxon>Bacteroidota</taxon>
        <taxon>Cytophagia</taxon>
        <taxon>Cytophagales</taxon>
        <taxon>Hymenobacteraceae</taxon>
        <taxon>Hymenobacter</taxon>
    </lineage>
</organism>
<sequence>MSYRHLLYLAGMLTTAACSSPSETASEHAAPVETGESIATATAGPVLRVIERRRLFATPNAPDVFRLELLGDSLLSASALLIIRTATGQELYRQELRPGELEAALVYELKAGEQPSRARREAYLRQRRAEFFSDDKFTSPAIGPEEAMQPEYADLPTWNSLKLPGTVGFSFQVGKEDGHRIAWVPAKKKVLRYAGFGGG</sequence>
<dbReference type="RefSeq" id="WP_345235595.1">
    <property type="nucleotide sequence ID" value="NZ_BAABGZ010000017.1"/>
</dbReference>
<proteinExistence type="predicted"/>